<dbReference type="SUPFAM" id="SSF53955">
    <property type="entry name" value="Lysozyme-like"/>
    <property type="match status" value="1"/>
</dbReference>
<dbReference type="Pfam" id="PF13406">
    <property type="entry name" value="SLT_2"/>
    <property type="match status" value="1"/>
</dbReference>
<evidence type="ECO:0000259" key="2">
    <source>
        <dbReference type="Pfam" id="PF13406"/>
    </source>
</evidence>
<feature type="compositionally biased region" description="Pro residues" evidence="1">
    <location>
        <begin position="368"/>
        <end position="379"/>
    </location>
</feature>
<dbReference type="PANTHER" id="PTHR30163:SF8">
    <property type="entry name" value="LYTIC MUREIN TRANSGLYCOSYLASE"/>
    <property type="match status" value="1"/>
</dbReference>
<dbReference type="PANTHER" id="PTHR30163">
    <property type="entry name" value="MEMBRANE-BOUND LYTIC MUREIN TRANSGLYCOSYLASE B"/>
    <property type="match status" value="1"/>
</dbReference>
<dbReference type="Gene3D" id="1.10.530.10">
    <property type="match status" value="1"/>
</dbReference>
<dbReference type="InterPro" id="IPR023346">
    <property type="entry name" value="Lysozyme-like_dom_sf"/>
</dbReference>
<dbReference type="CDD" id="cd13399">
    <property type="entry name" value="Slt35-like"/>
    <property type="match status" value="1"/>
</dbReference>
<sequence length="379" mass="39024">MYAAGWSLDRLGVAPRWLHLTRGARLPAFSAAVIAPLVLATAGGASPRSPEHTATVRDTAVAPMAAVTPTFGDPSGPVIVAAARPLAEVHVAAAQPPTSVVNHVDALGIPPIALSAYRNAERIMAASAPGCGLSWSLLAGIGRIESMHAHGGATDGRGTAVRPIYGPVLDGTLPGNEVIVQSSAAGRVSYARAVGPMQFLPDTWARYGADGDEDGVADPQNLYDSTLAAARYLCSGGQDLREPLQAISAVLRYNKSMPYVRNVLGWADAYATGVVPIDLPPLTGTAPRLAETHLENPKGLGPGLPLRVDDLASPDRPAVTPLIELGLSEEQTDLLAQNFELPEADSSAATAESVAVESEGDQEHREPAGPPPPAAGAAG</sequence>
<reference evidence="3 4" key="1">
    <citation type="submission" date="2020-01" db="EMBL/GenBank/DDBJ databases">
        <authorList>
            <person name="Sanchez-Estrada R."/>
            <person name="Gonzalez-Y-Merchand J.A."/>
            <person name="Rivera-Gutierrez S."/>
        </authorList>
    </citation>
    <scope>NUCLEOTIDE SEQUENCE [LARGE SCALE GENOMIC DNA]</scope>
    <source>
        <strain evidence="3 4">CST 7247</strain>
    </source>
</reference>
<dbReference type="InterPro" id="IPR043426">
    <property type="entry name" value="MltB-like"/>
</dbReference>
<dbReference type="GO" id="GO:0008933">
    <property type="term" value="F:peptidoglycan lytic transglycosylase activity"/>
    <property type="evidence" value="ECO:0007669"/>
    <property type="project" value="TreeGrafter"/>
</dbReference>
<accession>A0A7K3L9X9</accession>
<comment type="caution">
    <text evidence="3">The sequence shown here is derived from an EMBL/GenBank/DDBJ whole genome shotgun (WGS) entry which is preliminary data.</text>
</comment>
<dbReference type="InterPro" id="IPR031304">
    <property type="entry name" value="SLT_2"/>
</dbReference>
<dbReference type="GO" id="GO:0009253">
    <property type="term" value="P:peptidoglycan catabolic process"/>
    <property type="evidence" value="ECO:0007669"/>
    <property type="project" value="TreeGrafter"/>
</dbReference>
<proteinExistence type="predicted"/>
<dbReference type="EMBL" id="JAACYR010000022">
    <property type="protein sequence ID" value="NDJ89184.1"/>
    <property type="molecule type" value="Genomic_DNA"/>
</dbReference>
<protein>
    <recommendedName>
        <fullName evidence="2">Transglycosylase SLT domain-containing protein</fullName>
    </recommendedName>
</protein>
<dbReference type="Proteomes" id="UP000466523">
    <property type="component" value="Unassembled WGS sequence"/>
</dbReference>
<name>A0A7K3L9X9_9MYCO</name>
<feature type="compositionally biased region" description="Low complexity" evidence="1">
    <location>
        <begin position="344"/>
        <end position="357"/>
    </location>
</feature>
<organism evidence="3 4">
    <name type="scientific">Mycolicibacter kumamotonensis</name>
    <dbReference type="NCBI Taxonomy" id="354243"/>
    <lineage>
        <taxon>Bacteria</taxon>
        <taxon>Bacillati</taxon>
        <taxon>Actinomycetota</taxon>
        <taxon>Actinomycetes</taxon>
        <taxon>Mycobacteriales</taxon>
        <taxon>Mycobacteriaceae</taxon>
        <taxon>Mycolicibacter</taxon>
    </lineage>
</organism>
<dbReference type="AlphaFoldDB" id="A0A7K3L9X9"/>
<feature type="region of interest" description="Disordered" evidence="1">
    <location>
        <begin position="336"/>
        <end position="379"/>
    </location>
</feature>
<feature type="domain" description="Transglycosylase SLT" evidence="2">
    <location>
        <begin position="187"/>
        <end position="237"/>
    </location>
</feature>
<gene>
    <name evidence="3" type="ORF">GWR20_08440</name>
</gene>
<evidence type="ECO:0000256" key="1">
    <source>
        <dbReference type="SAM" id="MobiDB-lite"/>
    </source>
</evidence>
<evidence type="ECO:0000313" key="3">
    <source>
        <dbReference type="EMBL" id="NDJ89184.1"/>
    </source>
</evidence>
<evidence type="ECO:0000313" key="4">
    <source>
        <dbReference type="Proteomes" id="UP000466523"/>
    </source>
</evidence>